<dbReference type="InterPro" id="IPR011110">
    <property type="entry name" value="Reg_prop"/>
</dbReference>
<dbReference type="Gene3D" id="2.130.10.10">
    <property type="entry name" value="YVTN repeat-like/Quinoprotein amine dehydrogenase"/>
    <property type="match status" value="2"/>
</dbReference>
<dbReference type="InterPro" id="IPR011123">
    <property type="entry name" value="Y_Y_Y"/>
</dbReference>
<evidence type="ECO:0000256" key="1">
    <source>
        <dbReference type="ARBA" id="ARBA00022553"/>
    </source>
</evidence>
<dbReference type="Pfam" id="PF07494">
    <property type="entry name" value="Reg_prop"/>
    <property type="match status" value="6"/>
</dbReference>
<dbReference type="RefSeq" id="WP_236100142.1">
    <property type="nucleotide sequence ID" value="NZ_JAKGUD010000015.1"/>
</dbReference>
<feature type="signal peptide" evidence="4">
    <location>
        <begin position="1"/>
        <end position="19"/>
    </location>
</feature>
<feature type="transmembrane region" description="Helical" evidence="3">
    <location>
        <begin position="776"/>
        <end position="796"/>
    </location>
</feature>
<name>A0ABS9EQH7_9BACT</name>
<comment type="caution">
    <text evidence="6">The sequence shown here is derived from an EMBL/GenBank/DDBJ whole genome shotgun (WGS) entry which is preliminary data.</text>
</comment>
<evidence type="ECO:0000259" key="5">
    <source>
        <dbReference type="PROSITE" id="PS50109"/>
    </source>
</evidence>
<dbReference type="PANTHER" id="PTHR43547:SF2">
    <property type="entry name" value="HYBRID SIGNAL TRANSDUCTION HISTIDINE KINASE C"/>
    <property type="match status" value="1"/>
</dbReference>
<gene>
    <name evidence="6" type="ORF">L2W38_11530</name>
</gene>
<dbReference type="CDD" id="cd16917">
    <property type="entry name" value="HATPase_UhpB-NarQ-NarX-like"/>
    <property type="match status" value="1"/>
</dbReference>
<keyword evidence="3" id="KW-0812">Transmembrane</keyword>
<keyword evidence="3" id="KW-0472">Membrane</keyword>
<dbReference type="Proteomes" id="UP001200430">
    <property type="component" value="Unassembled WGS sequence"/>
</dbReference>
<dbReference type="PANTHER" id="PTHR43547">
    <property type="entry name" value="TWO-COMPONENT HISTIDINE KINASE"/>
    <property type="match status" value="1"/>
</dbReference>
<feature type="domain" description="Histidine kinase" evidence="5">
    <location>
        <begin position="961"/>
        <end position="1054"/>
    </location>
</feature>
<dbReference type="InterPro" id="IPR011712">
    <property type="entry name" value="Sig_transdc_His_kin_sub3_dim/P"/>
</dbReference>
<evidence type="ECO:0000256" key="2">
    <source>
        <dbReference type="SAM" id="Coils"/>
    </source>
</evidence>
<dbReference type="InterPro" id="IPR005467">
    <property type="entry name" value="His_kinase_dom"/>
</dbReference>
<proteinExistence type="predicted"/>
<dbReference type="InterPro" id="IPR011047">
    <property type="entry name" value="Quinoprotein_ADH-like_sf"/>
</dbReference>
<dbReference type="InterPro" id="IPR015943">
    <property type="entry name" value="WD40/YVTN_repeat-like_dom_sf"/>
</dbReference>
<dbReference type="Pfam" id="PF02518">
    <property type="entry name" value="HATPase_c"/>
    <property type="match status" value="1"/>
</dbReference>
<keyword evidence="4" id="KW-0732">Signal</keyword>
<dbReference type="Pfam" id="PF07730">
    <property type="entry name" value="HisKA_3"/>
    <property type="match status" value="1"/>
</dbReference>
<dbReference type="SMART" id="SM00387">
    <property type="entry name" value="HATPase_c"/>
    <property type="match status" value="1"/>
</dbReference>
<dbReference type="Gene3D" id="2.60.40.10">
    <property type="entry name" value="Immunoglobulins"/>
    <property type="match status" value="1"/>
</dbReference>
<keyword evidence="7" id="KW-1185">Reference proteome</keyword>
<feature type="coiled-coil region" evidence="2">
    <location>
        <begin position="809"/>
        <end position="853"/>
    </location>
</feature>
<dbReference type="PROSITE" id="PS50109">
    <property type="entry name" value="HIS_KIN"/>
    <property type="match status" value="1"/>
</dbReference>
<dbReference type="Gene3D" id="1.20.5.1930">
    <property type="match status" value="1"/>
</dbReference>
<evidence type="ECO:0000256" key="4">
    <source>
        <dbReference type="SAM" id="SignalP"/>
    </source>
</evidence>
<protein>
    <submittedName>
        <fullName evidence="6">Histidine kinase</fullName>
    </submittedName>
</protein>
<keyword evidence="6" id="KW-0418">Kinase</keyword>
<feature type="chain" id="PRO_5047489117" evidence="4">
    <location>
        <begin position="20"/>
        <end position="1058"/>
    </location>
</feature>
<dbReference type="InterPro" id="IPR003594">
    <property type="entry name" value="HATPase_dom"/>
</dbReference>
<dbReference type="EMBL" id="JAKGUD010000015">
    <property type="protein sequence ID" value="MCF4143443.1"/>
    <property type="molecule type" value="Genomic_DNA"/>
</dbReference>
<dbReference type="InterPro" id="IPR013783">
    <property type="entry name" value="Ig-like_fold"/>
</dbReference>
<evidence type="ECO:0000313" key="7">
    <source>
        <dbReference type="Proteomes" id="UP001200430"/>
    </source>
</evidence>
<sequence>MRVIAAISTLILLAGIASAQEEIIFENLSLEEGLSQTTVRAILMDKTGYMWFGTDGGLNRYDGYEFKIYRKRWGRDDGLSDNVVTSLAEGERGYLWIGTSGGLDRLNMATGTIEHYRNDPADENSLRDHEITSLCVDRSGTLWIGTTEGLEKSIDMGGEFEHQRDLPEAPEEGVNILKADRSGGIWIGTDRALYRKDDDGYSRYVMKGLGNDSNRAVTAIEEDHRYRIWVGTRSGKLYGLDRQSEKFAPVSLPTDKTGLSRSITSIYEDIAGELWIGTDGNGVIRFDPNSGSTSVYRRDDTSPHGLRGNIVLSIFGDTGSSIYFGDLTGIIWMGTFSDGVEKVHLKKPFQRYDSKSYNVKGLVGQDVRALWKDKDGTLWAGTYGDGLRVIDERKGTSGTIRHNPQDPMSPDSDRILSIFRCDDDRLLVGTDSGLDSFDGNVFDTIPFIGMKESPPVRSMTQGNDGTLWIGTERGLFRLDGAMALPEDGWECLAEAEITSMAFRDGILWVGTDDDGLFSLSLEDQTCRHMTPWSDDWVMSDRILCLMLDEKGLWIGTDLGLQRIEEDQVDVYTSENGLPSDVIKAILQDRYGNLWLSTDNGLSRMDPETGDLTNYSMGDGLQGKEFNRGVAITDRFGKIYFGGTKGCNSFYPDNISENEHIPPVVINEVSVFGEPAPMRKNRQGYNKVVLTDRQNYITIKFAALDYTAPKANEYMYRLKGFDENWIHSGNGHEASYTYLPPGRYVFSVKGANNNGVWNEEEANLEIVVIPPIWKTPIAYLLYISLLGIVLYLALKYVRNRQEKRTERRLRMVMEGANRKLTEKNRQLEQARRHEAKHRQRLRSLATALTEAEERERRQIATEVHDSIGQTLALSKIKLEMLRQSLSGQADEDISAVTSMLDETIDSTRTLTFELGTPMLYRFGFTAALEYLSERFEDNYGISIEYISDGPMPSMDDDMKAFLFRAVRELAMNTVKHAEASKMTIRIKTYGDRLYVSTTDDGSGFNPKTLEKLEGNRRSFGLFSLRERIISLGGRLVIRSTPGEGTSVRLMVPVGRRNDE</sequence>
<keyword evidence="1" id="KW-0597">Phosphoprotein</keyword>
<dbReference type="SUPFAM" id="SSF55874">
    <property type="entry name" value="ATPase domain of HSP90 chaperone/DNA topoisomerase II/histidine kinase"/>
    <property type="match status" value="1"/>
</dbReference>
<accession>A0ABS9EQH7</accession>
<dbReference type="InterPro" id="IPR036890">
    <property type="entry name" value="HATPase_C_sf"/>
</dbReference>
<keyword evidence="3" id="KW-1133">Transmembrane helix</keyword>
<dbReference type="Pfam" id="PF07495">
    <property type="entry name" value="Y_Y_Y"/>
    <property type="match status" value="1"/>
</dbReference>
<dbReference type="Gene3D" id="3.30.565.10">
    <property type="entry name" value="Histidine kinase-like ATPase, C-terminal domain"/>
    <property type="match status" value="1"/>
</dbReference>
<keyword evidence="6" id="KW-0808">Transferase</keyword>
<dbReference type="GO" id="GO:0016301">
    <property type="term" value="F:kinase activity"/>
    <property type="evidence" value="ECO:0007669"/>
    <property type="project" value="UniProtKB-KW"/>
</dbReference>
<evidence type="ECO:0000313" key="6">
    <source>
        <dbReference type="EMBL" id="MCF4143443.1"/>
    </source>
</evidence>
<organism evidence="6 7">
    <name type="scientific">Dethiosulfovibrio marinus</name>
    <dbReference type="NCBI Taxonomy" id="133532"/>
    <lineage>
        <taxon>Bacteria</taxon>
        <taxon>Thermotogati</taxon>
        <taxon>Synergistota</taxon>
        <taxon>Synergistia</taxon>
        <taxon>Synergistales</taxon>
        <taxon>Dethiosulfovibrionaceae</taxon>
        <taxon>Dethiosulfovibrio</taxon>
    </lineage>
</organism>
<dbReference type="SUPFAM" id="SSF50998">
    <property type="entry name" value="Quinoprotein alcohol dehydrogenase-like"/>
    <property type="match status" value="1"/>
</dbReference>
<keyword evidence="2" id="KW-0175">Coiled coil</keyword>
<reference evidence="6 7" key="1">
    <citation type="submission" date="2022-01" db="EMBL/GenBank/DDBJ databases">
        <title>Dethiosulfovibrio faecalis sp. nov., a novel proteolytic, non-sulfur-reducing bacterium isolated from a marine aquaculture solid waste bioreactor.</title>
        <authorList>
            <person name="Grabowski S."/>
            <person name="Apolinario E."/>
            <person name="Schneider N."/>
            <person name="Marshall C.W."/>
            <person name="Sowers K.R."/>
        </authorList>
    </citation>
    <scope>NUCLEOTIDE SEQUENCE [LARGE SCALE GENOMIC DNA]</scope>
    <source>
        <strain evidence="6 7">DSM 12537</strain>
    </source>
</reference>
<evidence type="ECO:0000256" key="3">
    <source>
        <dbReference type="SAM" id="Phobius"/>
    </source>
</evidence>